<dbReference type="Pfam" id="PF02635">
    <property type="entry name" value="DsrE"/>
    <property type="match status" value="1"/>
</dbReference>
<dbReference type="RefSeq" id="WP_187585946.1">
    <property type="nucleotide sequence ID" value="NZ_JACLHY010000016.1"/>
</dbReference>
<sequence>MKTNILTIIFLSLFYNTCVGQIAKPDYGPVFDEIGATYDIKNADFVPDSTAVLKAIFDIDYMPKDSLASNSLISSLHRYLNMHVKNGVKESNISLAFVLHGDSTKDALTDEAYKKKYGIKNPNTNLIKTLSEHRVAMYICGQSAANSGISKSDILPEIKLALSAMTVLTIYQSEGYSLIKF</sequence>
<reference evidence="1 2" key="1">
    <citation type="submission" date="2020-08" db="EMBL/GenBank/DDBJ databases">
        <title>Arenibacter gaetbuli sp. nov., isolated from a sand dune.</title>
        <authorList>
            <person name="Park S."/>
            <person name="Yoon J.-H."/>
        </authorList>
    </citation>
    <scope>NUCLEOTIDE SEQUENCE [LARGE SCALE GENOMIC DNA]</scope>
    <source>
        <strain evidence="1 2">BSSL-BM3</strain>
    </source>
</reference>
<dbReference type="PANTHER" id="PTHR37691">
    <property type="entry name" value="BLR3518 PROTEIN"/>
    <property type="match status" value="1"/>
</dbReference>
<protein>
    <submittedName>
        <fullName evidence="1">DsrE family protein</fullName>
    </submittedName>
</protein>
<dbReference type="PANTHER" id="PTHR37691:SF1">
    <property type="entry name" value="BLR3518 PROTEIN"/>
    <property type="match status" value="1"/>
</dbReference>
<accession>A0ABR7QQ05</accession>
<comment type="caution">
    <text evidence="1">The sequence shown here is derived from an EMBL/GenBank/DDBJ whole genome shotgun (WGS) entry which is preliminary data.</text>
</comment>
<dbReference type="InterPro" id="IPR003787">
    <property type="entry name" value="Sulphur_relay_DsrE/F-like"/>
</dbReference>
<evidence type="ECO:0000313" key="2">
    <source>
        <dbReference type="Proteomes" id="UP000618952"/>
    </source>
</evidence>
<dbReference type="Gene3D" id="3.40.1260.10">
    <property type="entry name" value="DsrEFH-like"/>
    <property type="match status" value="1"/>
</dbReference>
<evidence type="ECO:0000313" key="1">
    <source>
        <dbReference type="EMBL" id="MBC8769281.1"/>
    </source>
</evidence>
<dbReference type="Proteomes" id="UP000618952">
    <property type="component" value="Unassembled WGS sequence"/>
</dbReference>
<proteinExistence type="predicted"/>
<organism evidence="1 2">
    <name type="scientific">Arenibacter arenosicollis</name>
    <dbReference type="NCBI Taxonomy" id="2762274"/>
    <lineage>
        <taxon>Bacteria</taxon>
        <taxon>Pseudomonadati</taxon>
        <taxon>Bacteroidota</taxon>
        <taxon>Flavobacteriia</taxon>
        <taxon>Flavobacteriales</taxon>
        <taxon>Flavobacteriaceae</taxon>
        <taxon>Arenibacter</taxon>
    </lineage>
</organism>
<dbReference type="SUPFAM" id="SSF75169">
    <property type="entry name" value="DsrEFH-like"/>
    <property type="match status" value="1"/>
</dbReference>
<keyword evidence="2" id="KW-1185">Reference proteome</keyword>
<gene>
    <name evidence="1" type="ORF">H4O18_14890</name>
</gene>
<dbReference type="EMBL" id="JACLHY010000016">
    <property type="protein sequence ID" value="MBC8769281.1"/>
    <property type="molecule type" value="Genomic_DNA"/>
</dbReference>
<dbReference type="InterPro" id="IPR027396">
    <property type="entry name" value="DsrEFH-like"/>
</dbReference>
<name>A0ABR7QQ05_9FLAO</name>